<proteinExistence type="predicted"/>
<feature type="chain" id="PRO_5042814273" evidence="2">
    <location>
        <begin position="17"/>
        <end position="237"/>
    </location>
</feature>
<dbReference type="AlphaFoldDB" id="A0AAN7BNN1"/>
<evidence type="ECO:0000256" key="1">
    <source>
        <dbReference type="SAM" id="MobiDB-lite"/>
    </source>
</evidence>
<accession>A0AAN7BNN1</accession>
<evidence type="ECO:0000313" key="3">
    <source>
        <dbReference type="EMBL" id="KAK4226710.1"/>
    </source>
</evidence>
<feature type="region of interest" description="Disordered" evidence="1">
    <location>
        <begin position="179"/>
        <end position="213"/>
    </location>
</feature>
<feature type="signal peptide" evidence="2">
    <location>
        <begin position="1"/>
        <end position="16"/>
    </location>
</feature>
<protein>
    <submittedName>
        <fullName evidence="3">Uncharacterized protein</fullName>
    </submittedName>
</protein>
<comment type="caution">
    <text evidence="3">The sequence shown here is derived from an EMBL/GenBank/DDBJ whole genome shotgun (WGS) entry which is preliminary data.</text>
</comment>
<feature type="compositionally biased region" description="Low complexity" evidence="1">
    <location>
        <begin position="179"/>
        <end position="188"/>
    </location>
</feature>
<keyword evidence="4" id="KW-1185">Reference proteome</keyword>
<reference evidence="3" key="2">
    <citation type="submission" date="2023-05" db="EMBL/GenBank/DDBJ databases">
        <authorList>
            <consortium name="Lawrence Berkeley National Laboratory"/>
            <person name="Steindorff A."/>
            <person name="Hensen N."/>
            <person name="Bonometti L."/>
            <person name="Westerberg I."/>
            <person name="Brannstrom I.O."/>
            <person name="Guillou S."/>
            <person name="Cros-Aarteil S."/>
            <person name="Calhoun S."/>
            <person name="Haridas S."/>
            <person name="Kuo A."/>
            <person name="Mondo S."/>
            <person name="Pangilinan J."/>
            <person name="Riley R."/>
            <person name="Labutti K."/>
            <person name="Andreopoulos B."/>
            <person name="Lipzen A."/>
            <person name="Chen C."/>
            <person name="Yanf M."/>
            <person name="Daum C."/>
            <person name="Ng V."/>
            <person name="Clum A."/>
            <person name="Ohm R."/>
            <person name="Martin F."/>
            <person name="Silar P."/>
            <person name="Natvig D."/>
            <person name="Lalanne C."/>
            <person name="Gautier V."/>
            <person name="Ament-Velasquez S.L."/>
            <person name="Kruys A."/>
            <person name="Hutchinson M.I."/>
            <person name="Powell A.J."/>
            <person name="Barry K."/>
            <person name="Miller A.N."/>
            <person name="Grigoriev I.V."/>
            <person name="Debuchy R."/>
            <person name="Gladieux P."/>
            <person name="Thoren M.H."/>
            <person name="Johannesson H."/>
        </authorList>
    </citation>
    <scope>NUCLEOTIDE SEQUENCE</scope>
    <source>
        <strain evidence="3">CBS 990.96</strain>
    </source>
</reference>
<gene>
    <name evidence="3" type="ORF">QBC38DRAFT_365760</name>
</gene>
<organism evidence="3 4">
    <name type="scientific">Podospora fimiseda</name>
    <dbReference type="NCBI Taxonomy" id="252190"/>
    <lineage>
        <taxon>Eukaryota</taxon>
        <taxon>Fungi</taxon>
        <taxon>Dikarya</taxon>
        <taxon>Ascomycota</taxon>
        <taxon>Pezizomycotina</taxon>
        <taxon>Sordariomycetes</taxon>
        <taxon>Sordariomycetidae</taxon>
        <taxon>Sordariales</taxon>
        <taxon>Podosporaceae</taxon>
        <taxon>Podospora</taxon>
    </lineage>
</organism>
<keyword evidence="2" id="KW-0732">Signal</keyword>
<reference evidence="3" key="1">
    <citation type="journal article" date="2023" name="Mol. Phylogenet. Evol.">
        <title>Genome-scale phylogeny and comparative genomics of the fungal order Sordariales.</title>
        <authorList>
            <person name="Hensen N."/>
            <person name="Bonometti L."/>
            <person name="Westerberg I."/>
            <person name="Brannstrom I.O."/>
            <person name="Guillou S."/>
            <person name="Cros-Aarteil S."/>
            <person name="Calhoun S."/>
            <person name="Haridas S."/>
            <person name="Kuo A."/>
            <person name="Mondo S."/>
            <person name="Pangilinan J."/>
            <person name="Riley R."/>
            <person name="LaButti K."/>
            <person name="Andreopoulos B."/>
            <person name="Lipzen A."/>
            <person name="Chen C."/>
            <person name="Yan M."/>
            <person name="Daum C."/>
            <person name="Ng V."/>
            <person name="Clum A."/>
            <person name="Steindorff A."/>
            <person name="Ohm R.A."/>
            <person name="Martin F."/>
            <person name="Silar P."/>
            <person name="Natvig D.O."/>
            <person name="Lalanne C."/>
            <person name="Gautier V."/>
            <person name="Ament-Velasquez S.L."/>
            <person name="Kruys A."/>
            <person name="Hutchinson M.I."/>
            <person name="Powell A.J."/>
            <person name="Barry K."/>
            <person name="Miller A.N."/>
            <person name="Grigoriev I.V."/>
            <person name="Debuchy R."/>
            <person name="Gladieux P."/>
            <person name="Hiltunen Thoren M."/>
            <person name="Johannesson H."/>
        </authorList>
    </citation>
    <scope>NUCLEOTIDE SEQUENCE</scope>
    <source>
        <strain evidence="3">CBS 990.96</strain>
    </source>
</reference>
<dbReference type="Proteomes" id="UP001301958">
    <property type="component" value="Unassembled WGS sequence"/>
</dbReference>
<sequence length="237" mass="24326">MAVALLASSGPLVVLAGGPGQPSANKIPEVADGPDKVTLCTPCDAITAVMLKCQRSNNNDVRKCACIPNSEPGAWYGWIHNCRACLSNGNNEFFTTMSSTLSQLMVSCTNAGGSVTSDGTQICAGNAMFEACTALRDNSTESWATYENYKDKTGKGNTTFVLNLVDPYKPVEVVSTSTSVSVSPSATGSGSGNTEPTGTGSSAATQTEDPEKSAAGITRVGSMMVALVAVAFGALML</sequence>
<name>A0AAN7BNN1_9PEZI</name>
<evidence type="ECO:0000313" key="4">
    <source>
        <dbReference type="Proteomes" id="UP001301958"/>
    </source>
</evidence>
<feature type="compositionally biased region" description="Polar residues" evidence="1">
    <location>
        <begin position="193"/>
        <end position="207"/>
    </location>
</feature>
<evidence type="ECO:0000256" key="2">
    <source>
        <dbReference type="SAM" id="SignalP"/>
    </source>
</evidence>
<dbReference type="EMBL" id="MU865343">
    <property type="protein sequence ID" value="KAK4226710.1"/>
    <property type="molecule type" value="Genomic_DNA"/>
</dbReference>